<reference evidence="1 2" key="1">
    <citation type="submission" date="2014-08" db="EMBL/GenBank/DDBJ databases">
        <authorList>
            <person name="Bunnell A."/>
            <person name="Chain P.S."/>
            <person name="Chertkov O."/>
            <person name="Currie B.J."/>
            <person name="Daligault H.E."/>
            <person name="Davenport K.W."/>
            <person name="Davis C."/>
            <person name="Gleasner C.D."/>
            <person name="Johnson S.L."/>
            <person name="Kaestli M."/>
            <person name="Koren S."/>
            <person name="Kunde Y.A."/>
            <person name="Mayo M."/>
            <person name="McMurry K.K."/>
            <person name="Price E.P."/>
            <person name="Reitenga K.G."/>
            <person name="Robison R."/>
            <person name="Rosovitz M.J."/>
            <person name="Sarovich D.S."/>
            <person name="Teshima H."/>
        </authorList>
    </citation>
    <scope>NUCLEOTIDE SEQUENCE [LARGE SCALE GENOMIC DNA]</scope>
    <source>
        <strain evidence="1 2">MSHR44</strain>
    </source>
</reference>
<evidence type="ECO:0000313" key="1">
    <source>
        <dbReference type="EMBL" id="KGX17069.1"/>
    </source>
</evidence>
<proteinExistence type="predicted"/>
<sequence length="139" mass="15163">MVGNHREVIARASEDLFRRVGDALREPDEAKVFEQFDTAESTVDQYLDAVAQGSTALPDAQDLSFACALLLVAARTIEKRDIEFLQRLNAPEVGVSLYDIAPEIADMKTRAVAGLKRLALGEGDLMSQRGQSPNGDVPF</sequence>
<organism evidence="1 2">
    <name type="scientific">Burkholderia pseudomallei</name>
    <name type="common">Pseudomonas pseudomallei</name>
    <dbReference type="NCBI Taxonomy" id="28450"/>
    <lineage>
        <taxon>Bacteria</taxon>
        <taxon>Pseudomonadati</taxon>
        <taxon>Pseudomonadota</taxon>
        <taxon>Betaproteobacteria</taxon>
        <taxon>Burkholderiales</taxon>
        <taxon>Burkholderiaceae</taxon>
        <taxon>Burkholderia</taxon>
        <taxon>pseudomallei group</taxon>
    </lineage>
</organism>
<evidence type="ECO:0000313" key="2">
    <source>
        <dbReference type="Proteomes" id="UP000030475"/>
    </source>
</evidence>
<name>A0AA40MEZ1_BURPE</name>
<dbReference type="AlphaFoldDB" id="A0AA40MEZ1"/>
<comment type="caution">
    <text evidence="1">The sequence shown here is derived from an EMBL/GenBank/DDBJ whole genome shotgun (WGS) entry which is preliminary data.</text>
</comment>
<dbReference type="EMBL" id="JQIM01000007">
    <property type="protein sequence ID" value="KGX17069.1"/>
    <property type="molecule type" value="Genomic_DNA"/>
</dbReference>
<protein>
    <submittedName>
        <fullName evidence="1">Uncharacterized protein</fullName>
    </submittedName>
</protein>
<gene>
    <name evidence="1" type="ORF">Y036_6172</name>
</gene>
<dbReference type="RefSeq" id="WP_038740806.1">
    <property type="nucleotide sequence ID" value="NZ_KN323090.1"/>
</dbReference>
<accession>A0AA40MEZ1</accession>
<dbReference type="Proteomes" id="UP000030475">
    <property type="component" value="Unassembled WGS sequence"/>
</dbReference>